<dbReference type="InterPro" id="IPR015500">
    <property type="entry name" value="Peptidase_S8_subtilisin-rel"/>
</dbReference>
<sequence>MKNHLSFIYSCCVLLLLSASSIQADPDDNRNVYVVYMGHNTQDHTSASSLHLSMLKQVIGRDAEKHLLQRYTKSFHGFSARLTEEEVKVFKGMNGVVSVFPSRNNKLATTSSWDFLGFPLTVNRSTTESDIIIGVIDTGIWPESPSFTDMGYGPPPPKWKGICEGNFSCNNKIIGARYFKADGRYDPQDFQSPRDSDGHGTHTASTAAGNIVRNANLLGLHTGTARGGVPRARISVYKACWTNGCQDADVLSAFDAAIADGVDIITVSAGAAFAREIFQDSSSIGAFHAMKNGILTVQSASNNGPSPQTTSSIAPWVLSVAAGSKNTDLITPVRLGNGLVINGFSTNPFELDKMYHLIYAGDAPNITAGFNSSRSRLCIKDSLDKNLVKGKIVLCDGSNNGESVMLAGAVGCIMTYAGPFFELMNSYTFPVSVVKPDQAKSIARYIRSTRNATAVIMKSEDVKNASAPYVASFSSRGPNPIHRSILKPDLTAPGVKILAAWPPVAPITQVEGDSRVVPFNMISGTSMACPHVSGIAAYIKTFNPSWSPAAIKSALMTTASPMSTLVNSDAEFAYGAGYLNPLKAVRPGLVYDAGEIDYVSFLCQEGYSTEDIISIFGDNTSSCSQLMEQTKVLNYPTFVIPALRSQPIRVSFNRTVTNVGSATSTYRAMITQPHVSGLQIVVEPDVLQFKEIGQKLSFKLSVQAILRVLDEPIVSGALTWDDGVHQVRSPIVVHVP</sequence>
<dbReference type="PROSITE" id="PS00138">
    <property type="entry name" value="SUBTILASE_SER"/>
    <property type="match status" value="1"/>
</dbReference>
<evidence type="ECO:0000256" key="2">
    <source>
        <dbReference type="ARBA" id="ARBA00022670"/>
    </source>
</evidence>
<dbReference type="PROSITE" id="PS51892">
    <property type="entry name" value="SUBTILASE"/>
    <property type="match status" value="1"/>
</dbReference>
<dbReference type="InterPro" id="IPR045051">
    <property type="entry name" value="SBT"/>
</dbReference>
<keyword evidence="13" id="KW-1185">Reference proteome</keyword>
<evidence type="ECO:0000256" key="3">
    <source>
        <dbReference type="ARBA" id="ARBA00022729"/>
    </source>
</evidence>
<dbReference type="FunFam" id="3.40.50.200:FF:000006">
    <property type="entry name" value="Subtilisin-like protease SBT1.5"/>
    <property type="match status" value="1"/>
</dbReference>
<dbReference type="Gene3D" id="2.60.40.2310">
    <property type="match status" value="1"/>
</dbReference>
<dbReference type="AlphaFoldDB" id="A0A2U1L1P3"/>
<feature type="active site" description="Charge relay system" evidence="6 7">
    <location>
        <position position="137"/>
    </location>
</feature>
<evidence type="ECO:0000256" key="5">
    <source>
        <dbReference type="ARBA" id="ARBA00022825"/>
    </source>
</evidence>
<dbReference type="PANTHER" id="PTHR10795">
    <property type="entry name" value="PROPROTEIN CONVERTASE SUBTILISIN/KEXIN"/>
    <property type="match status" value="1"/>
</dbReference>
<organism evidence="12 13">
    <name type="scientific">Artemisia annua</name>
    <name type="common">Sweet wormwood</name>
    <dbReference type="NCBI Taxonomy" id="35608"/>
    <lineage>
        <taxon>Eukaryota</taxon>
        <taxon>Viridiplantae</taxon>
        <taxon>Streptophyta</taxon>
        <taxon>Embryophyta</taxon>
        <taxon>Tracheophyta</taxon>
        <taxon>Spermatophyta</taxon>
        <taxon>Magnoliopsida</taxon>
        <taxon>eudicotyledons</taxon>
        <taxon>Gunneridae</taxon>
        <taxon>Pentapetalae</taxon>
        <taxon>asterids</taxon>
        <taxon>campanulids</taxon>
        <taxon>Asterales</taxon>
        <taxon>Asteraceae</taxon>
        <taxon>Asteroideae</taxon>
        <taxon>Anthemideae</taxon>
        <taxon>Artemisiinae</taxon>
        <taxon>Artemisia</taxon>
    </lineage>
</organism>
<dbReference type="Pfam" id="PF00082">
    <property type="entry name" value="Peptidase_S8"/>
    <property type="match status" value="1"/>
</dbReference>
<protein>
    <submittedName>
        <fullName evidence="12">Peptidase S8/S53 domain-containing protein</fullName>
    </submittedName>
</protein>
<dbReference type="InterPro" id="IPR010259">
    <property type="entry name" value="S8pro/Inhibitor_I9"/>
</dbReference>
<evidence type="ECO:0000256" key="1">
    <source>
        <dbReference type="ARBA" id="ARBA00011073"/>
    </source>
</evidence>
<evidence type="ECO:0000259" key="10">
    <source>
        <dbReference type="Pfam" id="PF05922"/>
    </source>
</evidence>
<reference evidence="12 13" key="1">
    <citation type="journal article" date="2018" name="Mol. Plant">
        <title>The genome of Artemisia annua provides insight into the evolution of Asteraceae family and artemisinin biosynthesis.</title>
        <authorList>
            <person name="Shen Q."/>
            <person name="Zhang L."/>
            <person name="Liao Z."/>
            <person name="Wang S."/>
            <person name="Yan T."/>
            <person name="Shi P."/>
            <person name="Liu M."/>
            <person name="Fu X."/>
            <person name="Pan Q."/>
            <person name="Wang Y."/>
            <person name="Lv Z."/>
            <person name="Lu X."/>
            <person name="Zhang F."/>
            <person name="Jiang W."/>
            <person name="Ma Y."/>
            <person name="Chen M."/>
            <person name="Hao X."/>
            <person name="Li L."/>
            <person name="Tang Y."/>
            <person name="Lv G."/>
            <person name="Zhou Y."/>
            <person name="Sun X."/>
            <person name="Brodelius P.E."/>
            <person name="Rose J.K.C."/>
            <person name="Tang K."/>
        </authorList>
    </citation>
    <scope>NUCLEOTIDE SEQUENCE [LARGE SCALE GENOMIC DNA]</scope>
    <source>
        <strain evidence="13">cv. Huhao1</strain>
        <tissue evidence="12">Leaf</tissue>
    </source>
</reference>
<dbReference type="CDD" id="cd04852">
    <property type="entry name" value="Peptidases_S8_3"/>
    <property type="match status" value="1"/>
</dbReference>
<gene>
    <name evidence="12" type="ORF">CTI12_AA539610</name>
</gene>
<evidence type="ECO:0000256" key="7">
    <source>
        <dbReference type="PROSITE-ProRule" id="PRU01240"/>
    </source>
</evidence>
<proteinExistence type="inferred from homology"/>
<evidence type="ECO:0000256" key="6">
    <source>
        <dbReference type="PIRSR" id="PIRSR615500-1"/>
    </source>
</evidence>
<dbReference type="Pfam" id="PF05922">
    <property type="entry name" value="Inhibitor_I9"/>
    <property type="match status" value="1"/>
</dbReference>
<dbReference type="Proteomes" id="UP000245207">
    <property type="component" value="Unassembled WGS sequence"/>
</dbReference>
<feature type="domain" description="Peptidase S8/S53" evidence="9">
    <location>
        <begin position="129"/>
        <end position="577"/>
    </location>
</feature>
<evidence type="ECO:0000259" key="11">
    <source>
        <dbReference type="Pfam" id="PF17766"/>
    </source>
</evidence>
<evidence type="ECO:0000259" key="9">
    <source>
        <dbReference type="Pfam" id="PF00082"/>
    </source>
</evidence>
<dbReference type="SUPFAM" id="SSF52743">
    <property type="entry name" value="Subtilisin-like"/>
    <property type="match status" value="1"/>
</dbReference>
<feature type="chain" id="PRO_5015403071" evidence="8">
    <location>
        <begin position="25"/>
        <end position="736"/>
    </location>
</feature>
<feature type="domain" description="Subtilisin-like protease fibronectin type-III" evidence="11">
    <location>
        <begin position="633"/>
        <end position="733"/>
    </location>
</feature>
<evidence type="ECO:0000256" key="8">
    <source>
        <dbReference type="SAM" id="SignalP"/>
    </source>
</evidence>
<dbReference type="Pfam" id="PF17766">
    <property type="entry name" value="fn3_6"/>
    <property type="match status" value="1"/>
</dbReference>
<evidence type="ECO:0000313" key="12">
    <source>
        <dbReference type="EMBL" id="PWA42929.1"/>
    </source>
</evidence>
<dbReference type="InterPro" id="IPR037045">
    <property type="entry name" value="S8pro/Inhibitor_I9_sf"/>
</dbReference>
<dbReference type="InterPro" id="IPR041469">
    <property type="entry name" value="Subtilisin-like_FN3"/>
</dbReference>
<dbReference type="InterPro" id="IPR036852">
    <property type="entry name" value="Peptidase_S8/S53_dom_sf"/>
</dbReference>
<evidence type="ECO:0000313" key="13">
    <source>
        <dbReference type="Proteomes" id="UP000245207"/>
    </source>
</evidence>
<keyword evidence="5 7" id="KW-0720">Serine protease</keyword>
<dbReference type="GO" id="GO:0006508">
    <property type="term" value="P:proteolysis"/>
    <property type="evidence" value="ECO:0007669"/>
    <property type="project" value="UniProtKB-KW"/>
</dbReference>
<evidence type="ECO:0000256" key="4">
    <source>
        <dbReference type="ARBA" id="ARBA00022801"/>
    </source>
</evidence>
<keyword evidence="2 7" id="KW-0645">Protease</keyword>
<dbReference type="Gene3D" id="3.40.50.200">
    <property type="entry name" value="Peptidase S8/S53 domain"/>
    <property type="match status" value="1"/>
</dbReference>
<dbReference type="GO" id="GO:0004252">
    <property type="term" value="F:serine-type endopeptidase activity"/>
    <property type="evidence" value="ECO:0007669"/>
    <property type="project" value="UniProtKB-UniRule"/>
</dbReference>
<dbReference type="Gene3D" id="3.30.70.80">
    <property type="entry name" value="Peptidase S8 propeptide/proteinase inhibitor I9"/>
    <property type="match status" value="1"/>
</dbReference>
<dbReference type="EMBL" id="PKPP01012115">
    <property type="protein sequence ID" value="PWA42929.1"/>
    <property type="molecule type" value="Genomic_DNA"/>
</dbReference>
<comment type="caution">
    <text evidence="12">The sequence shown here is derived from an EMBL/GenBank/DDBJ whole genome shotgun (WGS) entry which is preliminary data.</text>
</comment>
<name>A0A2U1L1P3_ARTAN</name>
<dbReference type="CDD" id="cd02120">
    <property type="entry name" value="PA_subtilisin_like"/>
    <property type="match status" value="1"/>
</dbReference>
<dbReference type="InterPro" id="IPR034197">
    <property type="entry name" value="Peptidases_S8_3"/>
</dbReference>
<dbReference type="STRING" id="35608.A0A2U1L1P3"/>
<dbReference type="InterPro" id="IPR000209">
    <property type="entry name" value="Peptidase_S8/S53_dom"/>
</dbReference>
<keyword evidence="3 8" id="KW-0732">Signal</keyword>
<accession>A0A2U1L1P3</accession>
<dbReference type="InterPro" id="IPR023828">
    <property type="entry name" value="Peptidase_S8_Ser-AS"/>
</dbReference>
<feature type="domain" description="Inhibitor I9" evidence="10">
    <location>
        <begin position="32"/>
        <end position="107"/>
    </location>
</feature>
<dbReference type="Gene3D" id="3.50.30.30">
    <property type="match status" value="1"/>
</dbReference>
<dbReference type="PRINTS" id="PR00723">
    <property type="entry name" value="SUBTILISIN"/>
</dbReference>
<keyword evidence="4 7" id="KW-0378">Hydrolase</keyword>
<dbReference type="OrthoDB" id="206201at2759"/>
<feature type="active site" description="Charge relay system" evidence="6 7">
    <location>
        <position position="526"/>
    </location>
</feature>
<feature type="signal peptide" evidence="8">
    <location>
        <begin position="1"/>
        <end position="24"/>
    </location>
</feature>
<feature type="active site" description="Charge relay system" evidence="6 7">
    <location>
        <position position="199"/>
    </location>
</feature>
<comment type="similarity">
    <text evidence="1 7">Belongs to the peptidase S8 family.</text>
</comment>